<dbReference type="AlphaFoldDB" id="A0A6A4GL67"/>
<reference evidence="6" key="1">
    <citation type="journal article" date="2019" name="Environ. Microbiol.">
        <title>Fungal ecological strategies reflected in gene transcription - a case study of two litter decomposers.</title>
        <authorList>
            <person name="Barbi F."/>
            <person name="Kohler A."/>
            <person name="Barry K."/>
            <person name="Baskaran P."/>
            <person name="Daum C."/>
            <person name="Fauchery L."/>
            <person name="Ihrmark K."/>
            <person name="Kuo A."/>
            <person name="LaButti K."/>
            <person name="Lipzen A."/>
            <person name="Morin E."/>
            <person name="Grigoriev I.V."/>
            <person name="Henrissat B."/>
            <person name="Lindahl B."/>
            <person name="Martin F."/>
        </authorList>
    </citation>
    <scope>NUCLEOTIDE SEQUENCE</scope>
    <source>
        <strain evidence="6">JB14</strain>
    </source>
</reference>
<keyword evidence="2" id="KW-0808">Transferase</keyword>
<dbReference type="InterPro" id="IPR001077">
    <property type="entry name" value="COMT_C"/>
</dbReference>
<gene>
    <name evidence="6" type="ORF">BT96DRAFT_867897</name>
    <name evidence="7" type="ORF">BT96DRAFT_928166</name>
</gene>
<keyword evidence="3" id="KW-0949">S-adenosyl-L-methionine</keyword>
<dbReference type="GO" id="GO:0046983">
    <property type="term" value="F:protein dimerization activity"/>
    <property type="evidence" value="ECO:0007669"/>
    <property type="project" value="InterPro"/>
</dbReference>
<organism evidence="6 8">
    <name type="scientific">Gymnopus androsaceus JB14</name>
    <dbReference type="NCBI Taxonomy" id="1447944"/>
    <lineage>
        <taxon>Eukaryota</taxon>
        <taxon>Fungi</taxon>
        <taxon>Dikarya</taxon>
        <taxon>Basidiomycota</taxon>
        <taxon>Agaricomycotina</taxon>
        <taxon>Agaricomycetes</taxon>
        <taxon>Agaricomycetidae</taxon>
        <taxon>Agaricales</taxon>
        <taxon>Marasmiineae</taxon>
        <taxon>Omphalotaceae</taxon>
        <taxon>Gymnopus</taxon>
    </lineage>
</organism>
<evidence type="ECO:0000256" key="1">
    <source>
        <dbReference type="ARBA" id="ARBA00022603"/>
    </source>
</evidence>
<dbReference type="SUPFAM" id="SSF46785">
    <property type="entry name" value="Winged helix' DNA-binding domain"/>
    <property type="match status" value="1"/>
</dbReference>
<accession>A0A6A4GL67</accession>
<dbReference type="SUPFAM" id="SSF53335">
    <property type="entry name" value="S-adenosyl-L-methionine-dependent methyltransferases"/>
    <property type="match status" value="1"/>
</dbReference>
<dbReference type="PANTHER" id="PTHR43712">
    <property type="entry name" value="PUTATIVE (AFU_ORTHOLOGUE AFUA_4G14580)-RELATED"/>
    <property type="match status" value="1"/>
</dbReference>
<evidence type="ECO:0000313" key="7">
    <source>
        <dbReference type="EMBL" id="KAE9386499.1"/>
    </source>
</evidence>
<dbReference type="OrthoDB" id="2410195at2759"/>
<dbReference type="InterPro" id="IPR016461">
    <property type="entry name" value="COMT-like"/>
</dbReference>
<dbReference type="InterPro" id="IPR029063">
    <property type="entry name" value="SAM-dependent_MTases_sf"/>
</dbReference>
<evidence type="ECO:0000256" key="3">
    <source>
        <dbReference type="ARBA" id="ARBA00022691"/>
    </source>
</evidence>
<evidence type="ECO:0000259" key="5">
    <source>
        <dbReference type="Pfam" id="PF08100"/>
    </source>
</evidence>
<feature type="domain" description="O-methyltransferase C-terminal" evidence="4">
    <location>
        <begin position="241"/>
        <end position="402"/>
    </location>
</feature>
<evidence type="ECO:0000256" key="2">
    <source>
        <dbReference type="ARBA" id="ARBA00022679"/>
    </source>
</evidence>
<dbReference type="GO" id="GO:0032259">
    <property type="term" value="P:methylation"/>
    <property type="evidence" value="ECO:0007669"/>
    <property type="project" value="UniProtKB-KW"/>
</dbReference>
<evidence type="ECO:0000259" key="4">
    <source>
        <dbReference type="Pfam" id="PF00891"/>
    </source>
</evidence>
<dbReference type="InterPro" id="IPR036390">
    <property type="entry name" value="WH_DNA-bd_sf"/>
</dbReference>
<dbReference type="EMBL" id="ML769874">
    <property type="protein sequence ID" value="KAE9386499.1"/>
    <property type="molecule type" value="Genomic_DNA"/>
</dbReference>
<sequence>MTAPVSNLTSLVNIIADNVSVIEDLANRMGTSYPTISDLYEPHSKQEELTLNPEVLSAAMLAVSAASQLAATLKLPGLTLLDRANAFHIPSALRVTSEACVVEILRDAGPQGMHVQDIANQTGIQPGILGRSLRLLSTHYVFAEISPNVFVNNRLSSMMDTGKDTKYLIDIAKTRKSTSKSDDIVSNVAGDKYTDTNGVAALIDQCVDEVFKSSSRISHVAAVNDYSKTPFQCAMQYNGSMWEFFEKYPGYLQRIQMAMVGFSHLQPHQQMISGFDWSKLKKDSYVVDVGGGNGSEALAITKKAPHVKIFVEDLEQTIAQVTTPTWNSNPTQKSLIESEKVVLQAHDFFTVQPSHIVSKVSLYHLRFITHDWPTPEGIKILKQLRASSLDDTRLMLVDQIVPYACPIPEDLGKIEGAISLPTPAPLLSNLGEANSDVYTTDFTMAALLNAQERTLGEFHSMLNEAGWEIETIYQAVGSSLSQIVCKVI</sequence>
<protein>
    <submittedName>
        <fullName evidence="6">S-adenosyl-L-methionine-dependent methyltransferase</fullName>
    </submittedName>
</protein>
<keyword evidence="8" id="KW-1185">Reference proteome</keyword>
<dbReference type="Gene3D" id="3.40.50.150">
    <property type="entry name" value="Vaccinia Virus protein VP39"/>
    <property type="match status" value="1"/>
</dbReference>
<evidence type="ECO:0000313" key="6">
    <source>
        <dbReference type="EMBL" id="KAE9386492.1"/>
    </source>
</evidence>
<dbReference type="Pfam" id="PF00891">
    <property type="entry name" value="Methyltransf_2"/>
    <property type="match status" value="1"/>
</dbReference>
<dbReference type="GO" id="GO:0008171">
    <property type="term" value="F:O-methyltransferase activity"/>
    <property type="evidence" value="ECO:0007669"/>
    <property type="project" value="InterPro"/>
</dbReference>
<dbReference type="InterPro" id="IPR012967">
    <property type="entry name" value="COMT_dimerisation"/>
</dbReference>
<dbReference type="Pfam" id="PF08100">
    <property type="entry name" value="Dimerisation"/>
    <property type="match status" value="1"/>
</dbReference>
<dbReference type="Proteomes" id="UP000799118">
    <property type="component" value="Unassembled WGS sequence"/>
</dbReference>
<evidence type="ECO:0000313" key="8">
    <source>
        <dbReference type="Proteomes" id="UP000799118"/>
    </source>
</evidence>
<name>A0A6A4GL67_9AGAR</name>
<dbReference type="PANTHER" id="PTHR43712:SF2">
    <property type="entry name" value="O-METHYLTRANSFERASE CICE"/>
    <property type="match status" value="1"/>
</dbReference>
<dbReference type="EMBL" id="ML769874">
    <property type="protein sequence ID" value="KAE9386492.1"/>
    <property type="molecule type" value="Genomic_DNA"/>
</dbReference>
<feature type="domain" description="O-methyltransferase dimerisation" evidence="5">
    <location>
        <begin position="83"/>
        <end position="159"/>
    </location>
</feature>
<dbReference type="PROSITE" id="PS51683">
    <property type="entry name" value="SAM_OMT_II"/>
    <property type="match status" value="1"/>
</dbReference>
<keyword evidence="1 6" id="KW-0489">Methyltransferase</keyword>
<dbReference type="Gene3D" id="1.10.10.10">
    <property type="entry name" value="Winged helix-like DNA-binding domain superfamily/Winged helix DNA-binding domain"/>
    <property type="match status" value="1"/>
</dbReference>
<proteinExistence type="predicted"/>
<dbReference type="InterPro" id="IPR036388">
    <property type="entry name" value="WH-like_DNA-bd_sf"/>
</dbReference>